<dbReference type="InterPro" id="IPR000305">
    <property type="entry name" value="GIY-YIG_endonuc"/>
</dbReference>
<dbReference type="OrthoDB" id="2298at1198136"/>
<dbReference type="Proteomes" id="UP000185270">
    <property type="component" value="Segment"/>
</dbReference>
<evidence type="ECO:0000313" key="5">
    <source>
        <dbReference type="Proteomes" id="UP000185270"/>
    </source>
</evidence>
<keyword evidence="4" id="KW-0255">Endonuclease</keyword>
<accession>A0A023ZX28</accession>
<feature type="domain" description="GIY-YIG" evidence="2">
    <location>
        <begin position="9"/>
        <end position="98"/>
    </location>
</feature>
<evidence type="ECO:0000313" key="4">
    <source>
        <dbReference type="EMBL" id="AHY83735.1"/>
    </source>
</evidence>
<organismHost>
    <name type="scientific">Escherichia coli</name>
    <dbReference type="NCBI Taxonomy" id="562"/>
</organismHost>
<dbReference type="SMART" id="SM00465">
    <property type="entry name" value="GIYc"/>
    <property type="match status" value="1"/>
</dbReference>
<gene>
    <name evidence="4" type="primary">segF</name>
    <name evidence="4" type="ORF">T4147_030</name>
    <name evidence="3" type="ORF">T4wild_030</name>
</gene>
<sequence length="224" mass="26216">MDIKQKFYRTYIVKVRTPKGVFWYAGKHESFIVNPYNDKYPGSGKILWNIYRKYGFNYKIRWSKCHGSREKSYEVERELISALKRKHPDTCINISPGGQGGEGRKWTEQQRLEHKLRLNNPETKTRMKNSQRIAQNRAERKARQSEVMKKFYSNGGNKKISEGTSRAQRKAPHWHEPLKSEIHELWVSLGKPATGPVVKALKGKYDVTSSALKNLIYLFRKEDV</sequence>
<dbReference type="GO" id="GO:0004519">
    <property type="term" value="F:endonuclease activity"/>
    <property type="evidence" value="ECO:0007669"/>
    <property type="project" value="UniProtKB-KW"/>
</dbReference>
<dbReference type="EMBL" id="KJ477685">
    <property type="protein sequence ID" value="AHY83735.1"/>
    <property type="molecule type" value="Genomic_DNA"/>
</dbReference>
<dbReference type="GeneID" id="1258803"/>
<dbReference type="Proteomes" id="UP000185271">
    <property type="component" value="Genome"/>
</dbReference>
<proteinExistence type="predicted"/>
<reference evidence="5 6" key="1">
    <citation type="journal article" date="2015" name="MBio">
        <title>Covalent Modification of Bacteriophage T4 DNA Inhibits CRISPR-Cas9.</title>
        <authorList>
            <person name="Bryson A.L."/>
            <person name="Hwang Y."/>
            <person name="Sherrill-Mix S."/>
            <person name="Wu G.D."/>
            <person name="Lewis J.D."/>
            <person name="Black L."/>
            <person name="Clark T.A."/>
            <person name="Bushman F.D."/>
        </authorList>
    </citation>
    <scope>NUCLEOTIDE SEQUENCE [LARGE SCALE GENOMIC DNA]</scope>
    <source>
        <strain evidence="4">147</strain>
        <strain evidence="3">Wild</strain>
    </source>
</reference>
<keyword evidence="4" id="KW-0540">Nuclease</keyword>
<protein>
    <submittedName>
        <fullName evidence="4">Homing endonuclease</fullName>
    </submittedName>
</protein>
<dbReference type="CDD" id="cd10444">
    <property type="entry name" value="GIY-YIG_SegABCDEFG"/>
    <property type="match status" value="1"/>
</dbReference>
<dbReference type="RefSeq" id="NP_049645.1">
    <property type="nucleotide sequence ID" value="NC_000866.4"/>
</dbReference>
<evidence type="ECO:0000313" key="6">
    <source>
        <dbReference type="Proteomes" id="UP000185271"/>
    </source>
</evidence>
<dbReference type="KEGG" id="vg:1258803"/>
<feature type="region of interest" description="Disordered" evidence="1">
    <location>
        <begin position="154"/>
        <end position="173"/>
    </location>
</feature>
<keyword evidence="4" id="KW-0378">Hydrolase</keyword>
<evidence type="ECO:0000256" key="1">
    <source>
        <dbReference type="SAM" id="MobiDB-lite"/>
    </source>
</evidence>
<organism evidence="4 5">
    <name type="scientific">Enterobacteria phage T4</name>
    <name type="common">Bacteriophage T4</name>
    <dbReference type="NCBI Taxonomy" id="10665"/>
    <lineage>
        <taxon>Viruses</taxon>
        <taxon>Duplodnaviria</taxon>
        <taxon>Heunggongvirae</taxon>
        <taxon>Uroviricota</taxon>
        <taxon>Caudoviricetes</taxon>
        <taxon>Pantevenvirales</taxon>
        <taxon>Straboviridae</taxon>
        <taxon>Tevenvirinae</taxon>
        <taxon>Tequatrovirus</taxon>
    </lineage>
</organism>
<evidence type="ECO:0000259" key="2">
    <source>
        <dbReference type="SMART" id="SM00465"/>
    </source>
</evidence>
<dbReference type="EMBL" id="KJ477684">
    <property type="protein sequence ID" value="AHY83540.1"/>
    <property type="molecule type" value="Genomic_DNA"/>
</dbReference>
<name>A0A023ZX28_BPT4</name>
<evidence type="ECO:0000313" key="3">
    <source>
        <dbReference type="EMBL" id="AHY83540.1"/>
    </source>
</evidence>